<dbReference type="Proteomes" id="UP001597319">
    <property type="component" value="Unassembled WGS sequence"/>
</dbReference>
<reference evidence="2" key="1">
    <citation type="journal article" date="2019" name="Int. J. Syst. Evol. Microbiol.">
        <title>The Global Catalogue of Microorganisms (GCM) 10K type strain sequencing project: providing services to taxonomists for standard genome sequencing and annotation.</title>
        <authorList>
            <consortium name="The Broad Institute Genomics Platform"/>
            <consortium name="The Broad Institute Genome Sequencing Center for Infectious Disease"/>
            <person name="Wu L."/>
            <person name="Ma J."/>
        </authorList>
    </citation>
    <scope>NUCLEOTIDE SEQUENCE [LARGE SCALE GENOMIC DNA]</scope>
    <source>
        <strain evidence="2">KCTC 52274</strain>
    </source>
</reference>
<dbReference type="EMBL" id="JBHULE010000008">
    <property type="protein sequence ID" value="MFD2562471.1"/>
    <property type="molecule type" value="Genomic_DNA"/>
</dbReference>
<evidence type="ECO:0000313" key="2">
    <source>
        <dbReference type="Proteomes" id="UP001597319"/>
    </source>
</evidence>
<sequence length="187" mass="21044">MKKTFIIIALIFLGKIGLSQENSTNLPKRDTQKNDLSINLHPFAIAEGFSINYDRILNKNISIGINLFKAYDDQNNIDNRDIDITGRTSFSIIPNIKYYVGERFARRFYVQGLAMISSGQFITFTNNSPTAREIDFTDVALGIGIGDKRILKNGIFIDFGIAIAYNLINKNSPDLLAHPNLSVGYRF</sequence>
<name>A0ABW5LDW3_9FLAO</name>
<organism evidence="1 2">
    <name type="scientific">Aquimarina rubra</name>
    <dbReference type="NCBI Taxonomy" id="1920033"/>
    <lineage>
        <taxon>Bacteria</taxon>
        <taxon>Pseudomonadati</taxon>
        <taxon>Bacteroidota</taxon>
        <taxon>Flavobacteriia</taxon>
        <taxon>Flavobacteriales</taxon>
        <taxon>Flavobacteriaceae</taxon>
        <taxon>Aquimarina</taxon>
    </lineage>
</organism>
<comment type="caution">
    <text evidence="1">The sequence shown here is derived from an EMBL/GenBank/DDBJ whole genome shotgun (WGS) entry which is preliminary data.</text>
</comment>
<evidence type="ECO:0008006" key="3">
    <source>
        <dbReference type="Google" id="ProtNLM"/>
    </source>
</evidence>
<proteinExistence type="predicted"/>
<evidence type="ECO:0000313" key="1">
    <source>
        <dbReference type="EMBL" id="MFD2562471.1"/>
    </source>
</evidence>
<protein>
    <recommendedName>
        <fullName evidence="3">Outer membrane protein beta-barrel domain-containing protein</fullName>
    </recommendedName>
</protein>
<accession>A0ABW5LDW3</accession>
<dbReference type="RefSeq" id="WP_378291093.1">
    <property type="nucleotide sequence ID" value="NZ_JBHULE010000008.1"/>
</dbReference>
<keyword evidence="2" id="KW-1185">Reference proteome</keyword>
<gene>
    <name evidence="1" type="ORF">ACFSR1_07280</name>
</gene>